<organism evidence="2 3">
    <name type="scientific">Corynebacterium pyruviciproducens ATCC BAA-1742</name>
    <dbReference type="NCBI Taxonomy" id="1125779"/>
    <lineage>
        <taxon>Bacteria</taxon>
        <taxon>Bacillati</taxon>
        <taxon>Actinomycetota</taxon>
        <taxon>Actinomycetes</taxon>
        <taxon>Mycobacteriales</taxon>
        <taxon>Corynebacteriaceae</taxon>
        <taxon>Corynebacterium</taxon>
    </lineage>
</organism>
<reference evidence="2 3" key="1">
    <citation type="submission" date="2013-05" db="EMBL/GenBank/DDBJ databases">
        <title>The Genome Sequence of Corynebacterium pyruviciproducens 1773O (ATCC BAA-1742).</title>
        <authorList>
            <consortium name="The Broad Institute Genomics Platform"/>
            <person name="Earl A."/>
            <person name="Ward D."/>
            <person name="Feldgarden M."/>
            <person name="Gevers D."/>
            <person name="Tong J."/>
            <person name="Walker B."/>
            <person name="Young S."/>
            <person name="Zeng Q."/>
            <person name="Gargeya S."/>
            <person name="Fitzgerald M."/>
            <person name="Haas B."/>
            <person name="Abouelleil A."/>
            <person name="Allen A.W."/>
            <person name="Alvarado L."/>
            <person name="Arachchi H.M."/>
            <person name="Berlin A.M."/>
            <person name="Chapman S.B."/>
            <person name="Gainer-Dewar J."/>
            <person name="Goldberg J."/>
            <person name="Griggs A."/>
            <person name="Gujja S."/>
            <person name="Hansen M."/>
            <person name="Howarth C."/>
            <person name="Imamovic A."/>
            <person name="Ireland A."/>
            <person name="Larimer J."/>
            <person name="McCowan C."/>
            <person name="Murphy C."/>
            <person name="Pearson M."/>
            <person name="Poon T.W."/>
            <person name="Priest M."/>
            <person name="Roberts A."/>
            <person name="Saif S."/>
            <person name="Shea T."/>
            <person name="Sisk P."/>
            <person name="Sykes S."/>
            <person name="Wortman J."/>
            <person name="Nusbaum C."/>
            <person name="Birren B."/>
        </authorList>
    </citation>
    <scope>NUCLEOTIDE SEQUENCE [LARGE SCALE GENOMIC DNA]</scope>
    <source>
        <strain evidence="2 3">ATCC BAA-1742</strain>
    </source>
</reference>
<dbReference type="STRING" id="1125779.HMPREF1219_00151"/>
<sequence>MTLDAGLGGAAHRLGIAYRVLRASRWYKPAPQTGRKTPPHFGPQSPTPDGDAAFNLEEQLLSDRPSATLPTGLAVIADQALQAVGVLGGGACRGVELAAMLEENAERIESRFPYVEELIHLCGEQEHYIGQWINRRSHVPDPPALSADKSTGEGFGTASELAPLVSVFVGREVTRKHISYLGVSKQVTTYQTPRGTTCYRFDDVVRCLQKEE</sequence>
<keyword evidence="3" id="KW-1185">Reference proteome</keyword>
<evidence type="ECO:0000313" key="2">
    <source>
        <dbReference type="EMBL" id="EPD70856.1"/>
    </source>
</evidence>
<dbReference type="PATRIC" id="fig|1125779.3.peg.142"/>
<evidence type="ECO:0000256" key="1">
    <source>
        <dbReference type="SAM" id="MobiDB-lite"/>
    </source>
</evidence>
<dbReference type="RefSeq" id="WP_016457075.1">
    <property type="nucleotide sequence ID" value="NZ_KE150446.1"/>
</dbReference>
<protein>
    <submittedName>
        <fullName evidence="2">Uncharacterized protein</fullName>
    </submittedName>
</protein>
<evidence type="ECO:0000313" key="3">
    <source>
        <dbReference type="Proteomes" id="UP000014408"/>
    </source>
</evidence>
<name>S2Z372_9CORY</name>
<dbReference type="EMBL" id="ATBY01000002">
    <property type="protein sequence ID" value="EPD70856.1"/>
    <property type="molecule type" value="Genomic_DNA"/>
</dbReference>
<dbReference type="AlphaFoldDB" id="S2Z372"/>
<dbReference type="Proteomes" id="UP000014408">
    <property type="component" value="Unassembled WGS sequence"/>
</dbReference>
<comment type="caution">
    <text evidence="2">The sequence shown here is derived from an EMBL/GenBank/DDBJ whole genome shotgun (WGS) entry which is preliminary data.</text>
</comment>
<gene>
    <name evidence="2" type="ORF">HMPREF1219_00151</name>
</gene>
<dbReference type="HOGENOM" id="CLU_1233332_0_0_11"/>
<proteinExistence type="predicted"/>
<accession>S2Z372</accession>
<feature type="region of interest" description="Disordered" evidence="1">
    <location>
        <begin position="29"/>
        <end position="50"/>
    </location>
</feature>
<dbReference type="eggNOG" id="ENOG5031MKT">
    <property type="taxonomic scope" value="Bacteria"/>
</dbReference>